<dbReference type="SUPFAM" id="SSF52172">
    <property type="entry name" value="CheY-like"/>
    <property type="match status" value="1"/>
</dbReference>
<accession>A0A563VMD1</accession>
<evidence type="ECO:0000259" key="3">
    <source>
        <dbReference type="PROSITE" id="PS50110"/>
    </source>
</evidence>
<proteinExistence type="predicted"/>
<organism evidence="4 5">
    <name type="scientific">Hyella patelloides LEGE 07179</name>
    <dbReference type="NCBI Taxonomy" id="945734"/>
    <lineage>
        <taxon>Bacteria</taxon>
        <taxon>Bacillati</taxon>
        <taxon>Cyanobacteriota</taxon>
        <taxon>Cyanophyceae</taxon>
        <taxon>Pleurocapsales</taxon>
        <taxon>Hyellaceae</taxon>
        <taxon>Hyella</taxon>
    </lineage>
</organism>
<dbReference type="EMBL" id="CAACVJ010000064">
    <property type="protein sequence ID" value="VEP12610.1"/>
    <property type="molecule type" value="Genomic_DNA"/>
</dbReference>
<dbReference type="InterPro" id="IPR001789">
    <property type="entry name" value="Sig_transdc_resp-reg_receiver"/>
</dbReference>
<dbReference type="InterPro" id="IPR050595">
    <property type="entry name" value="Bact_response_regulator"/>
</dbReference>
<sequence>MSIQTRRILLIHPHDVIEEMMQLCLETIPDCEVITVNSGFEALEKASAEQIGAILLDLDETMPDLCWREICQNLRQNPLTNSIPLILLTATPQSQELLEFQQTKKIKAISKTFDLLNLTTQVSRLLKWN</sequence>
<keyword evidence="5" id="KW-1185">Reference proteome</keyword>
<dbReference type="Proteomes" id="UP000320055">
    <property type="component" value="Unassembled WGS sequence"/>
</dbReference>
<dbReference type="InterPro" id="IPR011006">
    <property type="entry name" value="CheY-like_superfamily"/>
</dbReference>
<dbReference type="AlphaFoldDB" id="A0A563VMD1"/>
<dbReference type="PROSITE" id="PS50110">
    <property type="entry name" value="RESPONSE_REGULATORY"/>
    <property type="match status" value="1"/>
</dbReference>
<name>A0A563VMD1_9CYAN</name>
<evidence type="ECO:0000313" key="4">
    <source>
        <dbReference type="EMBL" id="VEP12610.1"/>
    </source>
</evidence>
<dbReference type="Pfam" id="PF00072">
    <property type="entry name" value="Response_reg"/>
    <property type="match status" value="1"/>
</dbReference>
<keyword evidence="1 2" id="KW-0597">Phosphoprotein</keyword>
<dbReference type="PANTHER" id="PTHR44591">
    <property type="entry name" value="STRESS RESPONSE REGULATOR PROTEIN 1"/>
    <property type="match status" value="1"/>
</dbReference>
<dbReference type="OrthoDB" id="9800897at2"/>
<gene>
    <name evidence="4" type="ORF">H1P_1560010</name>
</gene>
<dbReference type="RefSeq" id="WP_144870638.1">
    <property type="nucleotide sequence ID" value="NZ_LR213907.1"/>
</dbReference>
<evidence type="ECO:0000313" key="5">
    <source>
        <dbReference type="Proteomes" id="UP000320055"/>
    </source>
</evidence>
<dbReference type="PANTHER" id="PTHR44591:SF3">
    <property type="entry name" value="RESPONSE REGULATORY DOMAIN-CONTAINING PROTEIN"/>
    <property type="match status" value="1"/>
</dbReference>
<feature type="domain" description="Response regulatory" evidence="3">
    <location>
        <begin position="7"/>
        <end position="126"/>
    </location>
</feature>
<feature type="modified residue" description="4-aspartylphosphate" evidence="2">
    <location>
        <position position="57"/>
    </location>
</feature>
<reference evidence="4 5" key="1">
    <citation type="submission" date="2019-01" db="EMBL/GenBank/DDBJ databases">
        <authorList>
            <person name="Brito A."/>
        </authorList>
    </citation>
    <scope>NUCLEOTIDE SEQUENCE [LARGE SCALE GENOMIC DNA]</scope>
    <source>
        <strain evidence="4">1</strain>
    </source>
</reference>
<evidence type="ECO:0000256" key="2">
    <source>
        <dbReference type="PROSITE-ProRule" id="PRU00169"/>
    </source>
</evidence>
<dbReference type="GO" id="GO:0000160">
    <property type="term" value="P:phosphorelay signal transduction system"/>
    <property type="evidence" value="ECO:0007669"/>
    <property type="project" value="InterPro"/>
</dbReference>
<dbReference type="Gene3D" id="3.40.50.2300">
    <property type="match status" value="1"/>
</dbReference>
<evidence type="ECO:0000256" key="1">
    <source>
        <dbReference type="ARBA" id="ARBA00022553"/>
    </source>
</evidence>
<protein>
    <submittedName>
        <fullName evidence="4">Response regulator containing a CheY-like receiver domain and an HD-GYP domain</fullName>
    </submittedName>
</protein>